<comment type="caution">
    <text evidence="2">The sequence shown here is derived from an EMBL/GenBank/DDBJ whole genome shotgun (WGS) entry which is preliminary data.</text>
</comment>
<dbReference type="InterPro" id="IPR037401">
    <property type="entry name" value="SnoaL-like"/>
</dbReference>
<dbReference type="SUPFAM" id="SSF54427">
    <property type="entry name" value="NTF2-like"/>
    <property type="match status" value="1"/>
</dbReference>
<dbReference type="Gene3D" id="3.10.450.50">
    <property type="match status" value="1"/>
</dbReference>
<name>A0A176ZHZ0_9BRAD</name>
<evidence type="ECO:0000313" key="3">
    <source>
        <dbReference type="Proteomes" id="UP000077173"/>
    </source>
</evidence>
<evidence type="ECO:0000259" key="1">
    <source>
        <dbReference type="Pfam" id="PF13474"/>
    </source>
</evidence>
<dbReference type="Proteomes" id="UP000077173">
    <property type="component" value="Unassembled WGS sequence"/>
</dbReference>
<protein>
    <submittedName>
        <fullName evidence="2">DUF4440 domain-containing protein</fullName>
    </submittedName>
</protein>
<reference evidence="2 3" key="1">
    <citation type="submission" date="2016-02" db="EMBL/GenBank/DDBJ databases">
        <title>Draft genome sequence of the strain BR 10247T Bradyrhizobium neotropicale isolated from nodules of Centrolobium paraense.</title>
        <authorList>
            <person name="Simoes-Araujo J.L."/>
            <person name="Barauna A.C."/>
            <person name="Silva K."/>
            <person name="Zilli J.E."/>
        </authorList>
    </citation>
    <scope>NUCLEOTIDE SEQUENCE [LARGE SCALE GENOMIC DNA]</scope>
    <source>
        <strain evidence="2 3">BR 10247</strain>
    </source>
</reference>
<feature type="domain" description="SnoaL-like" evidence="1">
    <location>
        <begin position="17"/>
        <end position="135"/>
    </location>
</feature>
<dbReference type="EMBL" id="LSEF01000016">
    <property type="protein sequence ID" value="OAF19774.1"/>
    <property type="molecule type" value="Genomic_DNA"/>
</dbReference>
<dbReference type="RefSeq" id="WP_063676389.1">
    <property type="nucleotide sequence ID" value="NZ_LSEF01000016.1"/>
</dbReference>
<sequence length="152" mass="16971">MAPLPTANTEIARFFRQWLETFAGYVREVDYASARRLFHPDVLAFGTHNDVIPGLDQWVATQWDNVWPKTTDFRFVIEQTSILVSSGGTMATVIAPWTSTGYHPDGSPFPRPGRATMVFSGNADGWLCVHSHMSLNRGVPQASHANRPVKAW</sequence>
<gene>
    <name evidence="2" type="ORF">AXW67_35565</name>
</gene>
<keyword evidence="3" id="KW-1185">Reference proteome</keyword>
<proteinExistence type="predicted"/>
<dbReference type="InterPro" id="IPR032710">
    <property type="entry name" value="NTF2-like_dom_sf"/>
</dbReference>
<evidence type="ECO:0000313" key="2">
    <source>
        <dbReference type="EMBL" id="OAF19774.1"/>
    </source>
</evidence>
<accession>A0A176ZHZ0</accession>
<dbReference type="Pfam" id="PF13474">
    <property type="entry name" value="SnoaL_3"/>
    <property type="match status" value="1"/>
</dbReference>
<dbReference type="AlphaFoldDB" id="A0A176ZHZ0"/>
<organism evidence="2 3">
    <name type="scientific">Bradyrhizobium neotropicale</name>
    <dbReference type="NCBI Taxonomy" id="1497615"/>
    <lineage>
        <taxon>Bacteria</taxon>
        <taxon>Pseudomonadati</taxon>
        <taxon>Pseudomonadota</taxon>
        <taxon>Alphaproteobacteria</taxon>
        <taxon>Hyphomicrobiales</taxon>
        <taxon>Nitrobacteraceae</taxon>
        <taxon>Bradyrhizobium</taxon>
    </lineage>
</organism>